<comment type="caution">
    <text evidence="9">The sequence shown here is derived from an EMBL/GenBank/DDBJ whole genome shotgun (WGS) entry which is preliminary data.</text>
</comment>
<dbReference type="GO" id="GO:0015203">
    <property type="term" value="F:polyamine transmembrane transporter activity"/>
    <property type="evidence" value="ECO:0007669"/>
    <property type="project" value="UniProtKB-ARBA"/>
</dbReference>
<dbReference type="VEuPathDB" id="TriTrypDB:TcCL_NonESM04478"/>
<dbReference type="PANTHER" id="PTHR45826">
    <property type="entry name" value="POLYAMINE TRANSPORTER PUT1"/>
    <property type="match status" value="1"/>
</dbReference>
<reference evidence="9 10" key="1">
    <citation type="journal article" date="2018" name="Microb. Genom.">
        <title>Expanding an expanded genome: long-read sequencing of Trypanosoma cruzi.</title>
        <authorList>
            <person name="Berna L."/>
            <person name="Rodriguez M."/>
            <person name="Chiribao M.L."/>
            <person name="Parodi-Talice A."/>
            <person name="Pita S."/>
            <person name="Rijo G."/>
            <person name="Alvarez-Valin F."/>
            <person name="Robello C."/>
        </authorList>
    </citation>
    <scope>NUCLEOTIDE SEQUENCE [LARGE SCALE GENOMIC DNA]</scope>
    <source>
        <strain evidence="9 10">TCC</strain>
    </source>
</reference>
<dbReference type="VEuPathDB" id="TriTrypDB:C4B63_25g313"/>
<evidence type="ECO:0000256" key="7">
    <source>
        <dbReference type="ARBA" id="ARBA00024041"/>
    </source>
</evidence>
<dbReference type="InterPro" id="IPR044566">
    <property type="entry name" value="RMV1-like"/>
</dbReference>
<keyword evidence="2" id="KW-0813">Transport</keyword>
<dbReference type="AlphaFoldDB" id="A0A2V2WFX5"/>
<dbReference type="Gene3D" id="1.20.1740.10">
    <property type="entry name" value="Amino acid/polyamine transporter I"/>
    <property type="match status" value="1"/>
</dbReference>
<evidence type="ECO:0000256" key="4">
    <source>
        <dbReference type="ARBA" id="ARBA00022692"/>
    </source>
</evidence>
<comment type="subcellular location">
    <subcellularLocation>
        <location evidence="1">Cell membrane</location>
        <topology evidence="1">Multi-pass membrane protein</topology>
    </subcellularLocation>
</comment>
<evidence type="ECO:0000256" key="2">
    <source>
        <dbReference type="ARBA" id="ARBA00022448"/>
    </source>
</evidence>
<organism evidence="9 10">
    <name type="scientific">Trypanosoma cruzi</name>
    <dbReference type="NCBI Taxonomy" id="5693"/>
    <lineage>
        <taxon>Eukaryota</taxon>
        <taxon>Discoba</taxon>
        <taxon>Euglenozoa</taxon>
        <taxon>Kinetoplastea</taxon>
        <taxon>Metakinetoplastina</taxon>
        <taxon>Trypanosomatida</taxon>
        <taxon>Trypanosomatidae</taxon>
        <taxon>Trypanosoma</taxon>
        <taxon>Schizotrypanum</taxon>
    </lineage>
</organism>
<keyword evidence="3" id="KW-1003">Cell membrane</keyword>
<name>A0A2V2WFX5_TRYCR</name>
<dbReference type="InterPro" id="IPR002293">
    <property type="entry name" value="AA/rel_permease1"/>
</dbReference>
<evidence type="ECO:0000256" key="3">
    <source>
        <dbReference type="ARBA" id="ARBA00022475"/>
    </source>
</evidence>
<dbReference type="EMBL" id="PRFC01000101">
    <property type="protein sequence ID" value="PWV07518.1"/>
    <property type="molecule type" value="Genomic_DNA"/>
</dbReference>
<keyword evidence="5 8" id="KW-1133">Transmembrane helix</keyword>
<feature type="transmembrane region" description="Helical" evidence="8">
    <location>
        <begin position="70"/>
        <end position="89"/>
    </location>
</feature>
<evidence type="ECO:0000256" key="8">
    <source>
        <dbReference type="SAM" id="Phobius"/>
    </source>
</evidence>
<evidence type="ECO:0000256" key="1">
    <source>
        <dbReference type="ARBA" id="ARBA00004651"/>
    </source>
</evidence>
<gene>
    <name evidence="9" type="ORF">C3747_101g77</name>
</gene>
<keyword evidence="6 8" id="KW-0472">Membrane</keyword>
<dbReference type="PANTHER" id="PTHR45826:SF7">
    <property type="entry name" value="ACID TRANSPORTER, PUTATIVE-RELATED"/>
    <property type="match status" value="1"/>
</dbReference>
<evidence type="ECO:0000256" key="5">
    <source>
        <dbReference type="ARBA" id="ARBA00022989"/>
    </source>
</evidence>
<comment type="similarity">
    <text evidence="7">Belongs to the amino acid-polyamine-organocation (APC) superfamily. Polyamine:cation symporter (PHS) (TC 2.A.3.12) family.</text>
</comment>
<evidence type="ECO:0000313" key="10">
    <source>
        <dbReference type="Proteomes" id="UP000246078"/>
    </source>
</evidence>
<protein>
    <submittedName>
        <fullName evidence="9">Putrescine-cadaverine transporter</fullName>
    </submittedName>
</protein>
<dbReference type="Proteomes" id="UP000246078">
    <property type="component" value="Unassembled WGS sequence"/>
</dbReference>
<proteinExistence type="inferred from homology"/>
<sequence>MWVNAAFPPYVSFFALSRQCSLHLWAMQTYPQSYLCVCDRNCVLNKGAEVGVKIGVIVFCCVLNCSGIELVGSACVVVCVVAMMPFLILSFQQIFTHGLDGQAIAHVNASSIDWASFLSMVTWNYANIENAGAMVEEVSNPKKDISDHDGAAYVFFLHCISASDVGWGQRAWSSSELGRLASRGVGHRSHTSFWRLVKVLSLCRVHREWSGFHPDVDVLYKPLVGRHGHDGDVSQEDLTYHWVLSPNHWHADTSNCVECDRDVDFLCLL</sequence>
<dbReference type="GO" id="GO:0005886">
    <property type="term" value="C:plasma membrane"/>
    <property type="evidence" value="ECO:0007669"/>
    <property type="project" value="UniProtKB-SubCell"/>
</dbReference>
<dbReference type="VEuPathDB" id="TriTrypDB:C3747_101g77"/>
<accession>A0A2V2WFX5</accession>
<evidence type="ECO:0000256" key="6">
    <source>
        <dbReference type="ARBA" id="ARBA00023136"/>
    </source>
</evidence>
<dbReference type="Pfam" id="PF13520">
    <property type="entry name" value="AA_permease_2"/>
    <property type="match status" value="1"/>
</dbReference>
<evidence type="ECO:0000313" key="9">
    <source>
        <dbReference type="EMBL" id="PWV07518.1"/>
    </source>
</evidence>
<keyword evidence="4 8" id="KW-0812">Transmembrane</keyword>